<evidence type="ECO:0000259" key="8">
    <source>
        <dbReference type="Pfam" id="PF01435"/>
    </source>
</evidence>
<keyword evidence="3 6" id="KW-0378">Hydrolase</keyword>
<evidence type="ECO:0000256" key="2">
    <source>
        <dbReference type="ARBA" id="ARBA00022723"/>
    </source>
</evidence>
<gene>
    <name evidence="9" type="ORF">OLW01_07575</name>
</gene>
<keyword evidence="4 6" id="KW-0862">Zinc</keyword>
<proteinExistence type="inferred from homology"/>
<feature type="chain" id="PRO_5045975990" evidence="7">
    <location>
        <begin position="19"/>
        <end position="260"/>
    </location>
</feature>
<dbReference type="InterPro" id="IPR051156">
    <property type="entry name" value="Mito/Outer_Membr_Metalloprot"/>
</dbReference>
<reference evidence="9" key="1">
    <citation type="submission" date="2022-10" db="EMBL/GenBank/DDBJ databases">
        <title>Catenovulum adriacola sp. nov. isolated in the Harbour of Susak.</title>
        <authorList>
            <person name="Schoch T."/>
            <person name="Reich S.J."/>
            <person name="Stoeferle S."/>
            <person name="Flaiz M."/>
            <person name="Kazda M."/>
            <person name="Riedel C.U."/>
            <person name="Duerre P."/>
        </authorList>
    </citation>
    <scope>NUCLEOTIDE SEQUENCE</scope>
    <source>
        <strain evidence="9">TS8</strain>
    </source>
</reference>
<evidence type="ECO:0000256" key="6">
    <source>
        <dbReference type="RuleBase" id="RU003983"/>
    </source>
</evidence>
<dbReference type="Gene3D" id="3.30.2010.10">
    <property type="entry name" value="Metalloproteases ('zincins'), catalytic domain"/>
    <property type="match status" value="1"/>
</dbReference>
<dbReference type="PANTHER" id="PTHR22726:SF24">
    <property type="entry name" value="M48 FAMILY METALLOPEPTIDASE"/>
    <property type="match status" value="1"/>
</dbReference>
<comment type="cofactor">
    <cofactor evidence="6">
        <name>Zn(2+)</name>
        <dbReference type="ChEBI" id="CHEBI:29105"/>
    </cofactor>
    <text evidence="6">Binds 1 zinc ion per subunit.</text>
</comment>
<accession>A0ABY7AL67</accession>
<protein>
    <submittedName>
        <fullName evidence="9">M48 family metallopeptidase</fullName>
    </submittedName>
</protein>
<dbReference type="Proteomes" id="UP001163726">
    <property type="component" value="Chromosome"/>
</dbReference>
<evidence type="ECO:0000256" key="5">
    <source>
        <dbReference type="ARBA" id="ARBA00023049"/>
    </source>
</evidence>
<keyword evidence="2" id="KW-0479">Metal-binding</keyword>
<comment type="similarity">
    <text evidence="6">Belongs to the peptidase M48 family.</text>
</comment>
<feature type="domain" description="Peptidase M48" evidence="8">
    <location>
        <begin position="59"/>
        <end position="239"/>
    </location>
</feature>
<evidence type="ECO:0000256" key="1">
    <source>
        <dbReference type="ARBA" id="ARBA00022670"/>
    </source>
</evidence>
<evidence type="ECO:0000313" key="10">
    <source>
        <dbReference type="Proteomes" id="UP001163726"/>
    </source>
</evidence>
<keyword evidence="1 6" id="KW-0645">Protease</keyword>
<sequence>MKKLLVFVLTFLFVVACAKSPTGRSQFILVDSDTMAQMGLESFEAMKEEQKVSTNKNLNQYVQCVARPILKTLPADWQDGWEIVVFDSEQVNAFALPGRKIGVYTGILGVAENADQLAAIIGHEVGHVIANHGSERVSQSTAANAVMQGASLLSQGSEYQQAIMTGLGLGAQFGVLLPYSRTHESEADVIGLKYLIEAGFKAEESMALWENMNKLGGERPMEFMSTHPAPDTRINNLAKHIESYRSQGVKAQFSRPNCSR</sequence>
<keyword evidence="5 6" id="KW-0482">Metalloprotease</keyword>
<evidence type="ECO:0000313" key="9">
    <source>
        <dbReference type="EMBL" id="WAJ69056.1"/>
    </source>
</evidence>
<dbReference type="InterPro" id="IPR001915">
    <property type="entry name" value="Peptidase_M48"/>
</dbReference>
<keyword evidence="7" id="KW-0732">Signal</keyword>
<dbReference type="Pfam" id="PF01435">
    <property type="entry name" value="Peptidase_M48"/>
    <property type="match status" value="1"/>
</dbReference>
<dbReference type="PANTHER" id="PTHR22726">
    <property type="entry name" value="METALLOENDOPEPTIDASE OMA1"/>
    <property type="match status" value="1"/>
</dbReference>
<keyword evidence="10" id="KW-1185">Reference proteome</keyword>
<evidence type="ECO:0000256" key="4">
    <source>
        <dbReference type="ARBA" id="ARBA00022833"/>
    </source>
</evidence>
<organism evidence="9 10">
    <name type="scientific">Catenovulum adriaticum</name>
    <dbReference type="NCBI Taxonomy" id="2984846"/>
    <lineage>
        <taxon>Bacteria</taxon>
        <taxon>Pseudomonadati</taxon>
        <taxon>Pseudomonadota</taxon>
        <taxon>Gammaproteobacteria</taxon>
        <taxon>Alteromonadales</taxon>
        <taxon>Alteromonadaceae</taxon>
        <taxon>Catenovulum</taxon>
    </lineage>
</organism>
<dbReference type="CDD" id="cd07331">
    <property type="entry name" value="M48C_Oma1_like"/>
    <property type="match status" value="1"/>
</dbReference>
<evidence type="ECO:0000256" key="7">
    <source>
        <dbReference type="SAM" id="SignalP"/>
    </source>
</evidence>
<dbReference type="RefSeq" id="WP_268073206.1">
    <property type="nucleotide sequence ID" value="NZ_CP109965.1"/>
</dbReference>
<dbReference type="PROSITE" id="PS51257">
    <property type="entry name" value="PROKAR_LIPOPROTEIN"/>
    <property type="match status" value="1"/>
</dbReference>
<feature type="signal peptide" evidence="7">
    <location>
        <begin position="1"/>
        <end position="18"/>
    </location>
</feature>
<evidence type="ECO:0000256" key="3">
    <source>
        <dbReference type="ARBA" id="ARBA00022801"/>
    </source>
</evidence>
<name>A0ABY7AL67_9ALTE</name>
<dbReference type="EMBL" id="CP109965">
    <property type="protein sequence ID" value="WAJ69056.1"/>
    <property type="molecule type" value="Genomic_DNA"/>
</dbReference>